<evidence type="ECO:0000313" key="3">
    <source>
        <dbReference type="Proteomes" id="UP001148018"/>
    </source>
</evidence>
<organism evidence="2 3">
    <name type="scientific">Muraenolepis orangiensis</name>
    <name type="common">Patagonian moray cod</name>
    <dbReference type="NCBI Taxonomy" id="630683"/>
    <lineage>
        <taxon>Eukaryota</taxon>
        <taxon>Metazoa</taxon>
        <taxon>Chordata</taxon>
        <taxon>Craniata</taxon>
        <taxon>Vertebrata</taxon>
        <taxon>Euteleostomi</taxon>
        <taxon>Actinopterygii</taxon>
        <taxon>Neopterygii</taxon>
        <taxon>Teleostei</taxon>
        <taxon>Neoteleostei</taxon>
        <taxon>Acanthomorphata</taxon>
        <taxon>Zeiogadaria</taxon>
        <taxon>Gadariae</taxon>
        <taxon>Gadiformes</taxon>
        <taxon>Muraenolepidoidei</taxon>
        <taxon>Muraenolepididae</taxon>
        <taxon>Muraenolepis</taxon>
    </lineage>
</organism>
<reference evidence="2" key="1">
    <citation type="submission" date="2022-07" db="EMBL/GenBank/DDBJ databases">
        <title>Chromosome-level genome of Muraenolepis orangiensis.</title>
        <authorList>
            <person name="Kim J."/>
        </authorList>
    </citation>
    <scope>NUCLEOTIDE SEQUENCE</scope>
    <source>
        <strain evidence="2">KU_S4_2022</strain>
        <tissue evidence="2">Muscle</tissue>
    </source>
</reference>
<dbReference type="Pfam" id="PF15429">
    <property type="entry name" value="DUF4628"/>
    <property type="match status" value="1"/>
</dbReference>
<dbReference type="EMBL" id="JANIIK010000048">
    <property type="protein sequence ID" value="KAJ3598884.1"/>
    <property type="molecule type" value="Genomic_DNA"/>
</dbReference>
<feature type="region of interest" description="Disordered" evidence="1">
    <location>
        <begin position="1"/>
        <end position="95"/>
    </location>
</feature>
<protein>
    <submittedName>
        <fullName evidence="2">Uncharacterized protein</fullName>
    </submittedName>
</protein>
<sequence>SPQMALALGRPETTREMMISSDPVVSAPEAADPSSSPSSPLASPDRTPLLSMDDEVEARPSQEDQKVEEGERERHDQKRNGLTNRGQEDNWEDIL</sequence>
<dbReference type="InterPro" id="IPR027851">
    <property type="entry name" value="DUF4628"/>
</dbReference>
<dbReference type="Proteomes" id="UP001148018">
    <property type="component" value="Unassembled WGS sequence"/>
</dbReference>
<gene>
    <name evidence="2" type="ORF">NHX12_032847</name>
</gene>
<dbReference type="AlphaFoldDB" id="A0A9Q0IHG1"/>
<keyword evidence="3" id="KW-1185">Reference proteome</keyword>
<feature type="compositionally biased region" description="Low complexity" evidence="1">
    <location>
        <begin position="22"/>
        <end position="45"/>
    </location>
</feature>
<feature type="non-terminal residue" evidence="2">
    <location>
        <position position="1"/>
    </location>
</feature>
<comment type="caution">
    <text evidence="2">The sequence shown here is derived from an EMBL/GenBank/DDBJ whole genome shotgun (WGS) entry which is preliminary data.</text>
</comment>
<accession>A0A9Q0IHG1</accession>
<feature type="compositionally biased region" description="Basic and acidic residues" evidence="1">
    <location>
        <begin position="57"/>
        <end position="79"/>
    </location>
</feature>
<evidence type="ECO:0000313" key="2">
    <source>
        <dbReference type="EMBL" id="KAJ3598884.1"/>
    </source>
</evidence>
<feature type="non-terminal residue" evidence="2">
    <location>
        <position position="95"/>
    </location>
</feature>
<evidence type="ECO:0000256" key="1">
    <source>
        <dbReference type="SAM" id="MobiDB-lite"/>
    </source>
</evidence>
<name>A0A9Q0IHG1_9TELE</name>
<proteinExistence type="predicted"/>